<reference evidence="2" key="1">
    <citation type="submission" date="2020-05" db="EMBL/GenBank/DDBJ databases">
        <title>Mycena genomes resolve the evolution of fungal bioluminescence.</title>
        <authorList>
            <person name="Tsai I.J."/>
        </authorList>
    </citation>
    <scope>NUCLEOTIDE SEQUENCE</scope>
    <source>
        <strain evidence="2">CCC161011</strain>
    </source>
</reference>
<feature type="domain" description="DUF6593" evidence="1">
    <location>
        <begin position="75"/>
        <end position="174"/>
    </location>
</feature>
<evidence type="ECO:0000313" key="2">
    <source>
        <dbReference type="EMBL" id="KAF7368503.1"/>
    </source>
</evidence>
<dbReference type="EMBL" id="JACAZI010000002">
    <property type="protein sequence ID" value="KAF7368503.1"/>
    <property type="molecule type" value="Genomic_DNA"/>
</dbReference>
<protein>
    <recommendedName>
        <fullName evidence="1">DUF6593 domain-containing protein</fullName>
    </recommendedName>
</protein>
<comment type="caution">
    <text evidence="2">The sequence shown here is derived from an EMBL/GenBank/DDBJ whole genome shotgun (WGS) entry which is preliminary data.</text>
</comment>
<dbReference type="OrthoDB" id="3242031at2759"/>
<sequence length="183" mass="20616">MTRYGMPYIFEDTTGRLTGSEFIDIHERLRFTVRCTAHDTCHTSYMIYNTSPSVFQSAIPKPLVALDFGANNALGTISFASAPMPMRKYLMKHAMGSSKVRRFVASDGQTYQWARRTQPNQEWTCTNSNNYVIASYSLKAPGEPEYSNSSGCILEIAEQFGSLAPEMIASLWIMRHIAAYDLQ</sequence>
<keyword evidence="3" id="KW-1185">Reference proteome</keyword>
<dbReference type="InterPro" id="IPR046528">
    <property type="entry name" value="DUF6593"/>
</dbReference>
<organism evidence="2 3">
    <name type="scientific">Mycena venus</name>
    <dbReference type="NCBI Taxonomy" id="2733690"/>
    <lineage>
        <taxon>Eukaryota</taxon>
        <taxon>Fungi</taxon>
        <taxon>Dikarya</taxon>
        <taxon>Basidiomycota</taxon>
        <taxon>Agaricomycotina</taxon>
        <taxon>Agaricomycetes</taxon>
        <taxon>Agaricomycetidae</taxon>
        <taxon>Agaricales</taxon>
        <taxon>Marasmiineae</taxon>
        <taxon>Mycenaceae</taxon>
        <taxon>Mycena</taxon>
    </lineage>
</organism>
<dbReference type="Proteomes" id="UP000620124">
    <property type="component" value="Unassembled WGS sequence"/>
</dbReference>
<evidence type="ECO:0000313" key="3">
    <source>
        <dbReference type="Proteomes" id="UP000620124"/>
    </source>
</evidence>
<evidence type="ECO:0000259" key="1">
    <source>
        <dbReference type="Pfam" id="PF20236"/>
    </source>
</evidence>
<accession>A0A8H7DDU8</accession>
<proteinExistence type="predicted"/>
<gene>
    <name evidence="2" type="ORF">MVEN_00173500</name>
</gene>
<name>A0A8H7DDU8_9AGAR</name>
<dbReference type="Pfam" id="PF20236">
    <property type="entry name" value="DUF6593"/>
    <property type="match status" value="1"/>
</dbReference>
<dbReference type="AlphaFoldDB" id="A0A8H7DDU8"/>